<dbReference type="SUPFAM" id="SSF53335">
    <property type="entry name" value="S-adenosyl-L-methionine-dependent methyltransferases"/>
    <property type="match status" value="1"/>
</dbReference>
<evidence type="ECO:0000256" key="1">
    <source>
        <dbReference type="ARBA" id="ARBA00010815"/>
    </source>
</evidence>
<keyword evidence="3 7" id="KW-0808">Transferase</keyword>
<protein>
    <submittedName>
        <fullName evidence="7">Class I SAM-dependent methyltransferase</fullName>
    </submittedName>
</protein>
<keyword evidence="4" id="KW-0949">S-adenosyl-L-methionine</keyword>
<comment type="similarity">
    <text evidence="1">Belongs to the CFA/CMAS family.</text>
</comment>
<dbReference type="PANTHER" id="PTHR43667">
    <property type="entry name" value="CYCLOPROPANE-FATTY-ACYL-PHOSPHOLIPID SYNTHASE"/>
    <property type="match status" value="1"/>
</dbReference>
<accession>A0A6M2BUE2</accession>
<dbReference type="InterPro" id="IPR003333">
    <property type="entry name" value="CMAS"/>
</dbReference>
<dbReference type="InterPro" id="IPR050723">
    <property type="entry name" value="CFA/CMAS"/>
</dbReference>
<dbReference type="Gene3D" id="3.40.50.150">
    <property type="entry name" value="Vaccinia Virus protein VP39"/>
    <property type="match status" value="1"/>
</dbReference>
<dbReference type="CDD" id="cd02440">
    <property type="entry name" value="AdoMet_MTases"/>
    <property type="match status" value="1"/>
</dbReference>
<reference evidence="7 8" key="1">
    <citation type="journal article" date="2014" name="Int. J. Syst. Evol. Microbiol.">
        <title>Solimonas terrae sp. nov., isolated from soil.</title>
        <authorList>
            <person name="Kim S.J."/>
            <person name="Moon J.Y."/>
            <person name="Weon H.Y."/>
            <person name="Ahn J.H."/>
            <person name="Chen W.M."/>
            <person name="Kwon S.W."/>
        </authorList>
    </citation>
    <scope>NUCLEOTIDE SEQUENCE [LARGE SCALE GENOMIC DNA]</scope>
    <source>
        <strain evidence="7 8">KIS83-12</strain>
    </source>
</reference>
<name>A0A6M2BUE2_9GAMM</name>
<dbReference type="AlphaFoldDB" id="A0A6M2BUE2"/>
<feature type="active site" evidence="6">
    <location>
        <position position="368"/>
    </location>
</feature>
<gene>
    <name evidence="7" type="ORF">G7Y85_14565</name>
</gene>
<dbReference type="Proteomes" id="UP000472676">
    <property type="component" value="Unassembled WGS sequence"/>
</dbReference>
<organism evidence="7 8">
    <name type="scientific">Solimonas terrae</name>
    <dbReference type="NCBI Taxonomy" id="1396819"/>
    <lineage>
        <taxon>Bacteria</taxon>
        <taxon>Pseudomonadati</taxon>
        <taxon>Pseudomonadota</taxon>
        <taxon>Gammaproteobacteria</taxon>
        <taxon>Nevskiales</taxon>
        <taxon>Nevskiaceae</taxon>
        <taxon>Solimonas</taxon>
    </lineage>
</organism>
<sequence>MDFLLRSSLNGLVSRGALEVVSASGTRFTVGDGSSAAVTVRFADRRAQWSLLLDPELRFGELYMQGRLLVERGTLYELLALLVDNARHAQVSPWLALFDRIRFARRRRRPRNDRERSQRNVAHHYDLGDALYELFLDDDRQYSCAYFEHPQQSLEAAQLAKKRHITAKLNVEPGHSVLDIGCGWGGLALYLAGIAEAGKVAGITLSQEQLKTAATRARQQGLDDRVGFSLTDYREMQGSFDRIVSVGMFEHVGPASYETYFRHARRLLKDDGIMLLHTIGCTGVPAHADPWLDKYIFPGGYVPALSQMMPAIEASGLVVSDIEVLRLHYASTLRAWRERFAAARHSALALALGDERFCRMWEYYLAFCETVFRYDDIVVFQVLLAPRNDTVPLTRDYIAAQEARLRAREQLVHAPDAATSRLRAIGS</sequence>
<keyword evidence="8" id="KW-1185">Reference proteome</keyword>
<evidence type="ECO:0000313" key="8">
    <source>
        <dbReference type="Proteomes" id="UP000472676"/>
    </source>
</evidence>
<dbReference type="InterPro" id="IPR029063">
    <property type="entry name" value="SAM-dependent_MTases_sf"/>
</dbReference>
<evidence type="ECO:0000256" key="5">
    <source>
        <dbReference type="ARBA" id="ARBA00023098"/>
    </source>
</evidence>
<keyword evidence="5" id="KW-0443">Lipid metabolism</keyword>
<dbReference type="Pfam" id="PF02353">
    <property type="entry name" value="CMAS"/>
    <property type="match status" value="1"/>
</dbReference>
<dbReference type="GO" id="GO:0008610">
    <property type="term" value="P:lipid biosynthetic process"/>
    <property type="evidence" value="ECO:0007669"/>
    <property type="project" value="InterPro"/>
</dbReference>
<dbReference type="PANTHER" id="PTHR43667:SF1">
    <property type="entry name" value="CYCLOPROPANE-FATTY-ACYL-PHOSPHOLIPID SYNTHASE"/>
    <property type="match status" value="1"/>
</dbReference>
<evidence type="ECO:0000256" key="4">
    <source>
        <dbReference type="ARBA" id="ARBA00022691"/>
    </source>
</evidence>
<dbReference type="RefSeq" id="WP_166258593.1">
    <property type="nucleotide sequence ID" value="NZ_JAAMOW010000007.1"/>
</dbReference>
<evidence type="ECO:0000256" key="6">
    <source>
        <dbReference type="PIRSR" id="PIRSR003085-1"/>
    </source>
</evidence>
<dbReference type="EMBL" id="JAAMOW010000007">
    <property type="protein sequence ID" value="NGY05994.1"/>
    <property type="molecule type" value="Genomic_DNA"/>
</dbReference>
<evidence type="ECO:0000313" key="7">
    <source>
        <dbReference type="EMBL" id="NGY05994.1"/>
    </source>
</evidence>
<dbReference type="PIRSF" id="PIRSF003085">
    <property type="entry name" value="CMAS"/>
    <property type="match status" value="1"/>
</dbReference>
<dbReference type="GO" id="GO:0008168">
    <property type="term" value="F:methyltransferase activity"/>
    <property type="evidence" value="ECO:0007669"/>
    <property type="project" value="UniProtKB-KW"/>
</dbReference>
<keyword evidence="2 7" id="KW-0489">Methyltransferase</keyword>
<comment type="caution">
    <text evidence="7">The sequence shown here is derived from an EMBL/GenBank/DDBJ whole genome shotgun (WGS) entry which is preliminary data.</text>
</comment>
<dbReference type="GO" id="GO:0032259">
    <property type="term" value="P:methylation"/>
    <property type="evidence" value="ECO:0007669"/>
    <property type="project" value="UniProtKB-KW"/>
</dbReference>
<proteinExistence type="inferred from homology"/>
<evidence type="ECO:0000256" key="2">
    <source>
        <dbReference type="ARBA" id="ARBA00022603"/>
    </source>
</evidence>
<evidence type="ECO:0000256" key="3">
    <source>
        <dbReference type="ARBA" id="ARBA00022679"/>
    </source>
</evidence>